<dbReference type="GO" id="GO:0015171">
    <property type="term" value="F:amino acid transmembrane transporter activity"/>
    <property type="evidence" value="ECO:0007669"/>
    <property type="project" value="TreeGrafter"/>
</dbReference>
<evidence type="ECO:0000256" key="2">
    <source>
        <dbReference type="ARBA" id="ARBA00022692"/>
    </source>
</evidence>
<keyword evidence="8" id="KW-1185">Reference proteome</keyword>
<feature type="transmembrane region" description="Helical" evidence="5">
    <location>
        <begin position="225"/>
        <end position="248"/>
    </location>
</feature>
<evidence type="ECO:0000313" key="8">
    <source>
        <dbReference type="Proteomes" id="UP001316803"/>
    </source>
</evidence>
<dbReference type="GO" id="GO:0016020">
    <property type="term" value="C:membrane"/>
    <property type="evidence" value="ECO:0007669"/>
    <property type="project" value="UniProtKB-SubCell"/>
</dbReference>
<sequence length="635" mass="71707">MPPTASIDNDKISFNSAEYDLIDGRTSPVSALEDGTYNSHLTVIEKSPSRNTELRRSLDERHVNMIAFSTTVGIGCFLQSGKIIAAIGPGGAVMAYILMGAVIWSANAGLGEMTSVFPVKGPVIDFCSRFIDESVGFAVGWMAWFAYAILTATEVSVLSQTFQFEFNSDYLRKYNYPEIPLRWEFGLDISPAVWAAFALFLMLLINVFPVRIYGEVEYFFGCIKLIMMVVMIMYNVIISGVNASNGLYPRFFTYQKPYSFFSSEMNINNHQFYGNTARLLGIWSAMNTIFFSLQGMFSVSVTAAENRRLESEESIKIATRKIALRAITLYAFLVFAVGLNVPMDDEEIQDSAVNTIRQGNHSPFIVSCIRAGTTGLPHLLNAFWIFSAFSCGVNGLYTASRLLHALASIRNAWPTGLYWLRNRLERTTSKGVPLAAVFTSWLFGFLGFLGAQPEPAKVLGRLANLSSAFMMIVYMFIGISFLFFKSCTVEAEPNDPVTMESDNGPLLNRAAANYPYRSHLQWFRSAFAAFACFLFLLFNGWRSILSPFTAADFVASYIAIPIFGLLVILYHVKDERTWNPFRWTRRATMNVSGPMETEQNDPLKRRGRLHRKNLKRFWARENIAVFREFIWVWMK</sequence>
<feature type="transmembrane region" description="Helical" evidence="5">
    <location>
        <begin position="322"/>
        <end position="341"/>
    </location>
</feature>
<keyword evidence="3 5" id="KW-1133">Transmembrane helix</keyword>
<feature type="transmembrane region" description="Helical" evidence="5">
    <location>
        <begin position="192"/>
        <end position="213"/>
    </location>
</feature>
<protein>
    <recommendedName>
        <fullName evidence="6">Amino acid permease/ SLC12A domain-containing protein</fullName>
    </recommendedName>
</protein>
<feature type="transmembrane region" description="Helical" evidence="5">
    <location>
        <begin position="522"/>
        <end position="541"/>
    </location>
</feature>
<feature type="transmembrane region" description="Helical" evidence="5">
    <location>
        <begin position="280"/>
        <end position="301"/>
    </location>
</feature>
<proteinExistence type="predicted"/>
<feature type="transmembrane region" description="Helical" evidence="5">
    <location>
        <begin position="93"/>
        <end position="110"/>
    </location>
</feature>
<comment type="subcellular location">
    <subcellularLocation>
        <location evidence="1">Membrane</location>
        <topology evidence="1">Multi-pass membrane protein</topology>
    </subcellularLocation>
</comment>
<keyword evidence="2 5" id="KW-0812">Transmembrane</keyword>
<accession>A0AAN8ENC8</accession>
<dbReference type="EMBL" id="JAKLMC020000007">
    <property type="protein sequence ID" value="KAK5954897.1"/>
    <property type="molecule type" value="Genomic_DNA"/>
</dbReference>
<feature type="transmembrane region" description="Helical" evidence="5">
    <location>
        <begin position="130"/>
        <end position="150"/>
    </location>
</feature>
<dbReference type="InterPro" id="IPR050524">
    <property type="entry name" value="APC_YAT"/>
</dbReference>
<organism evidence="7 8">
    <name type="scientific">Knufia fluminis</name>
    <dbReference type="NCBI Taxonomy" id="191047"/>
    <lineage>
        <taxon>Eukaryota</taxon>
        <taxon>Fungi</taxon>
        <taxon>Dikarya</taxon>
        <taxon>Ascomycota</taxon>
        <taxon>Pezizomycotina</taxon>
        <taxon>Eurotiomycetes</taxon>
        <taxon>Chaetothyriomycetidae</taxon>
        <taxon>Chaetothyriales</taxon>
        <taxon>Trichomeriaceae</taxon>
        <taxon>Knufia</taxon>
    </lineage>
</organism>
<comment type="caution">
    <text evidence="7">The sequence shown here is derived from an EMBL/GenBank/DDBJ whole genome shotgun (WGS) entry which is preliminary data.</text>
</comment>
<evidence type="ECO:0000256" key="3">
    <source>
        <dbReference type="ARBA" id="ARBA00022989"/>
    </source>
</evidence>
<evidence type="ECO:0000256" key="5">
    <source>
        <dbReference type="SAM" id="Phobius"/>
    </source>
</evidence>
<feature type="transmembrane region" description="Helical" evidence="5">
    <location>
        <begin position="553"/>
        <end position="572"/>
    </location>
</feature>
<dbReference type="PANTHER" id="PTHR43341:SF35">
    <property type="entry name" value="ACID TRANSPORTER, PUTATIVE-RELATED"/>
    <property type="match status" value="1"/>
</dbReference>
<keyword evidence="4 5" id="KW-0472">Membrane</keyword>
<reference evidence="7 8" key="1">
    <citation type="submission" date="2022-12" db="EMBL/GenBank/DDBJ databases">
        <title>Genomic features and morphological characterization of a novel Knufia sp. strain isolated from spacecraft assembly facility.</title>
        <authorList>
            <person name="Teixeira M."/>
            <person name="Chander A.M."/>
            <person name="Stajich J.E."/>
            <person name="Venkateswaran K."/>
        </authorList>
    </citation>
    <scope>NUCLEOTIDE SEQUENCE [LARGE SCALE GENOMIC DNA]</scope>
    <source>
        <strain evidence="7 8">FJI-L2-BK-P2</strain>
    </source>
</reference>
<dbReference type="Pfam" id="PF00324">
    <property type="entry name" value="AA_permease"/>
    <property type="match status" value="1"/>
</dbReference>
<gene>
    <name evidence="7" type="ORF">OHC33_003576</name>
</gene>
<evidence type="ECO:0000256" key="4">
    <source>
        <dbReference type="ARBA" id="ARBA00023136"/>
    </source>
</evidence>
<feature type="transmembrane region" description="Helical" evidence="5">
    <location>
        <begin position="463"/>
        <end position="484"/>
    </location>
</feature>
<evidence type="ECO:0000259" key="6">
    <source>
        <dbReference type="Pfam" id="PF00324"/>
    </source>
</evidence>
<evidence type="ECO:0000313" key="7">
    <source>
        <dbReference type="EMBL" id="KAK5954897.1"/>
    </source>
</evidence>
<name>A0AAN8ENC8_9EURO</name>
<dbReference type="Gene3D" id="1.20.1740.10">
    <property type="entry name" value="Amino acid/polyamine transporter I"/>
    <property type="match status" value="1"/>
</dbReference>
<evidence type="ECO:0000256" key="1">
    <source>
        <dbReference type="ARBA" id="ARBA00004141"/>
    </source>
</evidence>
<dbReference type="PANTHER" id="PTHR43341">
    <property type="entry name" value="AMINO ACID PERMEASE"/>
    <property type="match status" value="1"/>
</dbReference>
<dbReference type="AlphaFoldDB" id="A0AAN8ENC8"/>
<feature type="transmembrane region" description="Helical" evidence="5">
    <location>
        <begin position="431"/>
        <end position="451"/>
    </location>
</feature>
<feature type="transmembrane region" description="Helical" evidence="5">
    <location>
        <begin position="382"/>
        <end position="400"/>
    </location>
</feature>
<feature type="domain" description="Amino acid permease/ SLC12A" evidence="6">
    <location>
        <begin position="62"/>
        <end position="486"/>
    </location>
</feature>
<dbReference type="Proteomes" id="UP001316803">
    <property type="component" value="Unassembled WGS sequence"/>
</dbReference>
<dbReference type="InterPro" id="IPR004841">
    <property type="entry name" value="AA-permease/SLC12A_dom"/>
</dbReference>